<keyword evidence="5" id="KW-1133">Transmembrane helix</keyword>
<organism evidence="14 15">
    <name type="scientific">Chrysodeixis includens</name>
    <name type="common">Soybean looper</name>
    <name type="synonym">Pseudoplusia includens</name>
    <dbReference type="NCBI Taxonomy" id="689277"/>
    <lineage>
        <taxon>Eukaryota</taxon>
        <taxon>Metazoa</taxon>
        <taxon>Ecdysozoa</taxon>
        <taxon>Arthropoda</taxon>
        <taxon>Hexapoda</taxon>
        <taxon>Insecta</taxon>
        <taxon>Pterygota</taxon>
        <taxon>Neoptera</taxon>
        <taxon>Endopterygota</taxon>
        <taxon>Lepidoptera</taxon>
        <taxon>Glossata</taxon>
        <taxon>Ditrysia</taxon>
        <taxon>Noctuoidea</taxon>
        <taxon>Noctuidae</taxon>
        <taxon>Plusiinae</taxon>
        <taxon>Chrysodeixis</taxon>
    </lineage>
</organism>
<dbReference type="SUPFAM" id="SSF117074">
    <property type="entry name" value="Hypothetical protein PA1324"/>
    <property type="match status" value="1"/>
</dbReference>
<feature type="domain" description="NOMO fifth transthyretin-like" evidence="13">
    <location>
        <begin position="424"/>
        <end position="478"/>
    </location>
</feature>
<evidence type="ECO:0000259" key="7">
    <source>
        <dbReference type="Pfam" id="PF22898"/>
    </source>
</evidence>
<name>A0A9P0FRQ6_CHRIL</name>
<dbReference type="InterPro" id="IPR013784">
    <property type="entry name" value="Carb-bd-like_fold"/>
</dbReference>
<feature type="domain" description="NOMO-like ninth beta-sandwich" evidence="8">
    <location>
        <begin position="739"/>
        <end position="802"/>
    </location>
</feature>
<evidence type="ECO:0000259" key="9">
    <source>
        <dbReference type="Pfam" id="PF22904"/>
    </source>
</evidence>
<evidence type="ECO:0000313" key="14">
    <source>
        <dbReference type="EMBL" id="CAH0592093.1"/>
    </source>
</evidence>
<dbReference type="Pfam" id="PF22904">
    <property type="entry name" value="NOMO1-like_2nd"/>
    <property type="match status" value="1"/>
</dbReference>
<gene>
    <name evidence="14" type="ORF">CINC_LOCUS5341</name>
</gene>
<dbReference type="Pfam" id="PF22902">
    <property type="entry name" value="NOMO1-like_9th"/>
    <property type="match status" value="1"/>
</dbReference>
<evidence type="ECO:0000259" key="8">
    <source>
        <dbReference type="Pfam" id="PF22902"/>
    </source>
</evidence>
<keyword evidence="15" id="KW-1185">Reference proteome</keyword>
<evidence type="ECO:0000259" key="12">
    <source>
        <dbReference type="Pfam" id="PF23193"/>
    </source>
</evidence>
<evidence type="ECO:0000256" key="6">
    <source>
        <dbReference type="ARBA" id="ARBA00023136"/>
    </source>
</evidence>
<feature type="domain" description="NOMO second beta-sandwich" evidence="9">
    <location>
        <begin position="118"/>
        <end position="199"/>
    </location>
</feature>
<dbReference type="AlphaFoldDB" id="A0A9P0FRQ6"/>
<keyword evidence="2" id="KW-0812">Transmembrane</keyword>
<feature type="domain" description="NOMO C-terminal transthyretin-like" evidence="11">
    <location>
        <begin position="998"/>
        <end position="1091"/>
    </location>
</feature>
<feature type="domain" description="NOMO seventh transthyretin-like" evidence="10">
    <location>
        <begin position="574"/>
        <end position="638"/>
    </location>
</feature>
<dbReference type="InterPro" id="IPR055074">
    <property type="entry name" value="NOMO1-3_2nd"/>
</dbReference>
<dbReference type="PANTHER" id="PTHR23303">
    <property type="entry name" value="CARBOXYPEPTIDASE REGULATORY REGION-CONTAINING"/>
    <property type="match status" value="1"/>
</dbReference>
<proteinExistence type="predicted"/>
<dbReference type="InterPro" id="IPR055073">
    <property type="entry name" value="NOMO1-like_9th"/>
</dbReference>
<dbReference type="GO" id="GO:0030246">
    <property type="term" value="F:carbohydrate binding"/>
    <property type="evidence" value="ECO:0007669"/>
    <property type="project" value="InterPro"/>
</dbReference>
<evidence type="ECO:0000259" key="11">
    <source>
        <dbReference type="Pfam" id="PF23192"/>
    </source>
</evidence>
<evidence type="ECO:0000256" key="4">
    <source>
        <dbReference type="ARBA" id="ARBA00022824"/>
    </source>
</evidence>
<keyword evidence="6" id="KW-0472">Membrane</keyword>
<protein>
    <recommendedName>
        <fullName evidence="16">Nodal modulator 2</fullName>
    </recommendedName>
</protein>
<evidence type="ECO:0008006" key="16">
    <source>
        <dbReference type="Google" id="ProtNLM"/>
    </source>
</evidence>
<dbReference type="SUPFAM" id="SSF49452">
    <property type="entry name" value="Starch-binding domain-like"/>
    <property type="match status" value="1"/>
</dbReference>
<reference evidence="14" key="1">
    <citation type="submission" date="2021-12" db="EMBL/GenBank/DDBJ databases">
        <authorList>
            <person name="King R."/>
        </authorList>
    </citation>
    <scope>NUCLEOTIDE SEQUENCE</scope>
</reference>
<dbReference type="InterPro" id="IPR051417">
    <property type="entry name" value="SDr/BOS_complex"/>
</dbReference>
<dbReference type="InterPro" id="IPR056189">
    <property type="entry name" value="NOMO_3rd"/>
</dbReference>
<keyword evidence="4" id="KW-0256">Endoplasmic reticulum</keyword>
<dbReference type="Pfam" id="PF23194">
    <property type="entry name" value="NOMO_5th"/>
    <property type="match status" value="1"/>
</dbReference>
<dbReference type="Pfam" id="PF23141">
    <property type="entry name" value="Ig_NOMO"/>
    <property type="match status" value="1"/>
</dbReference>
<feature type="domain" description="NOMO-like N-terminal beta-sandwich" evidence="7">
    <location>
        <begin position="32"/>
        <end position="116"/>
    </location>
</feature>
<evidence type="ECO:0000256" key="1">
    <source>
        <dbReference type="ARBA" id="ARBA00004115"/>
    </source>
</evidence>
<dbReference type="InterPro" id="IPR056191">
    <property type="entry name" value="NOMO_12th"/>
</dbReference>
<feature type="domain" description="NOMO third transthyretin-like" evidence="12">
    <location>
        <begin position="252"/>
        <end position="316"/>
    </location>
</feature>
<dbReference type="EMBL" id="LR824005">
    <property type="protein sequence ID" value="CAH0592093.1"/>
    <property type="molecule type" value="Genomic_DNA"/>
</dbReference>
<dbReference type="Proteomes" id="UP001154114">
    <property type="component" value="Chromosome 2"/>
</dbReference>
<dbReference type="OrthoDB" id="10263633at2759"/>
<dbReference type="GO" id="GO:0005789">
    <property type="term" value="C:endoplasmic reticulum membrane"/>
    <property type="evidence" value="ECO:0007669"/>
    <property type="project" value="UniProtKB-SubCell"/>
</dbReference>
<comment type="subcellular location">
    <subcellularLocation>
        <location evidence="1">Endoplasmic reticulum membrane</location>
        <topology evidence="1">Single-pass type I membrane protein</topology>
    </subcellularLocation>
</comment>
<dbReference type="Gene3D" id="2.60.40.1120">
    <property type="entry name" value="Carboxypeptidase-like, regulatory domain"/>
    <property type="match status" value="2"/>
</dbReference>
<sequence>MAVIADINRIFSAIISIIVLTRCNANDILGCGGFVKSHVSLDFSKIEIGLYTKGGSLKEKTECAPTNGYYFLPLYEKGEYVLKVHPPAGWSFEPSQVELTVDGTTDQCSSGQDINFAFNGFGITGQVITAGQKQGPSGISVQLVNDKGEVRNTLTAVGGDFHFTPVIPGKYTVKASHPRWKLEPSQAVVQVKEGNTALPFGVLAVKGYDVSGSITSFGSPIGGLYVLLYSKEESPKFRVEGCKTALLQGVPDAPICHSITDANGEFSFGLVPAGEYKLFALSTPPGQASISYNVRPEFVPFTVRHDSLFIKNAFEVTGFTVVGTVVASIGGSGMAGARVLLDGEPIGNTDAAGKFTLPNLQPATYTLGFQHEQCEFDDSQLVVSSTGVRAGPVVAAARWRVCGAVTPATRRAVLLAPHNAPHVRALSGPAGDWCVFLPPGHYTARVDVSDQEQRDGLQYYPLSQKVSVGHAGVSGVTFSQLKGTLSGRVRCQQAAACASLTVTLRPLSPDGGYVGQPTTTVAVDGKYKFEEVLPGSVEISVETDPLCWAEARHNVAVTQDHANVPTFEQTGYVLRIHSTHEVEVEYKSKSSQGVFNVAAGASQQCVPAAELYTLTPRGCHRFQPDQAHADTSTLAPTTVYFVAIAHAVVIRVTSPEPVTDLVLHISTDGHAGKDVGPLVPLQQPGGGYVFEHTLYMADGEVAVVSAWSASLLMSPSAPQQLAGRARCQPHALTLRARAALTLRGRLLPPVPGATLTLTSDDVKLTQVTTEDGTYHFGPLDASKHYKITAEKESYVFSAPDDDGNIVAHKLAEITVELLDDADGTPLQGALVSVSGGSYRRNVGSGPDGRLRFASLSPAQYYVKPNMKEYRFTPPHHILTLAEGKHEHVTLRGVRVAWSCVGSLVSLGGVGWARATLLARPQPPAAQHCAPEEASTELNGAFRIRGLLPNCVYNLELKESTTPELAGLKLAKAPPKIEIKDNKDIENIRLIAIQPQQITDVNVLVYAANAEHYKTLRLSLSPARGASQPLFGARAEAGGPLLAALPRLPADNHTYVLQLHSSLSRHTHHYPDYVHYFVSDGRFKHFTIEFAPKVVSHEQEVRATSLLVLPLLALLALCWRRRERVWAAVLGAVGAVGARALAGPRRAAAKHEPSAALDRASIDQIVSSINPPKKPKKKVL</sequence>
<dbReference type="Pfam" id="PF23192">
    <property type="entry name" value="NOMO_12th"/>
    <property type="match status" value="1"/>
</dbReference>
<dbReference type="Pfam" id="PF22898">
    <property type="entry name" value="NOMO1-like_1st"/>
    <property type="match status" value="1"/>
</dbReference>
<evidence type="ECO:0000256" key="2">
    <source>
        <dbReference type="ARBA" id="ARBA00022692"/>
    </source>
</evidence>
<dbReference type="InterPro" id="IPR056190">
    <property type="entry name" value="NOMO_5th"/>
</dbReference>
<evidence type="ECO:0000256" key="5">
    <source>
        <dbReference type="ARBA" id="ARBA00022989"/>
    </source>
</evidence>
<evidence type="ECO:0000259" key="10">
    <source>
        <dbReference type="Pfam" id="PF23141"/>
    </source>
</evidence>
<evidence type="ECO:0000259" key="13">
    <source>
        <dbReference type="Pfam" id="PF23194"/>
    </source>
</evidence>
<dbReference type="Pfam" id="PF23193">
    <property type="entry name" value="NOMO_3rd"/>
    <property type="match status" value="1"/>
</dbReference>
<accession>A0A9P0FRQ6</accession>
<dbReference type="InterPro" id="IPR056319">
    <property type="entry name" value="NOMO_7th"/>
</dbReference>
<dbReference type="PANTHER" id="PTHR23303:SF14">
    <property type="entry name" value="BOS COMPLEX SUBUNIT NOMO1-RELATED"/>
    <property type="match status" value="1"/>
</dbReference>
<dbReference type="SUPFAM" id="SSF49478">
    <property type="entry name" value="Cna protein B-type domain"/>
    <property type="match status" value="1"/>
</dbReference>
<evidence type="ECO:0000313" key="15">
    <source>
        <dbReference type="Proteomes" id="UP001154114"/>
    </source>
</evidence>
<evidence type="ECO:0000256" key="3">
    <source>
        <dbReference type="ARBA" id="ARBA00022729"/>
    </source>
</evidence>
<keyword evidence="3" id="KW-0732">Signal</keyword>
<dbReference type="InterPro" id="IPR055075">
    <property type="entry name" value="NOMO-like_N"/>
</dbReference>